<accession>A0ABS2WR86</accession>
<dbReference type="EMBL" id="JAFHKK010000007">
    <property type="protein sequence ID" value="MBN2964050.1"/>
    <property type="molecule type" value="Genomic_DNA"/>
</dbReference>
<keyword evidence="3" id="KW-1185">Reference proteome</keyword>
<dbReference type="SMART" id="SM00047">
    <property type="entry name" value="LYZ2"/>
    <property type="match status" value="1"/>
</dbReference>
<reference evidence="2 3" key="3">
    <citation type="submission" date="2021-02" db="EMBL/GenBank/DDBJ databases">
        <authorList>
            <person name="Merkel A.Y."/>
        </authorList>
    </citation>
    <scope>NUCLEOTIDE SEQUENCE [LARGE SCALE GENOMIC DNA]</scope>
    <source>
        <strain evidence="2 3">T05b</strain>
    </source>
</reference>
<organism evidence="2 3">
    <name type="scientific">Sulfurospirillum tamanense</name>
    <dbReference type="NCBI Taxonomy" id="2813362"/>
    <lineage>
        <taxon>Bacteria</taxon>
        <taxon>Pseudomonadati</taxon>
        <taxon>Campylobacterota</taxon>
        <taxon>Epsilonproteobacteria</taxon>
        <taxon>Campylobacterales</taxon>
        <taxon>Sulfurospirillaceae</taxon>
        <taxon>Sulfurospirillum</taxon>
    </lineage>
</organism>
<dbReference type="RefSeq" id="WP_205458601.1">
    <property type="nucleotide sequence ID" value="NZ_JAFHKK010000007.1"/>
</dbReference>
<dbReference type="Pfam" id="PF01832">
    <property type="entry name" value="Glucosaminidase"/>
    <property type="match status" value="1"/>
</dbReference>
<dbReference type="PANTHER" id="PTHR40572:SF1">
    <property type="entry name" value="PROTEIN BAX"/>
    <property type="match status" value="1"/>
</dbReference>
<proteinExistence type="predicted"/>
<feature type="domain" description="Mannosyl-glycoprotein endo-beta-N-acetylglucosamidase-like" evidence="1">
    <location>
        <begin position="76"/>
        <end position="227"/>
    </location>
</feature>
<dbReference type="PANTHER" id="PTHR40572">
    <property type="entry name" value="PROTEIN BAX"/>
    <property type="match status" value="1"/>
</dbReference>
<comment type="caution">
    <text evidence="2">The sequence shown here is derived from an EMBL/GenBank/DDBJ whole genome shotgun (WGS) entry which is preliminary data.</text>
</comment>
<gene>
    <name evidence="2" type="ORF">JWV37_04580</name>
</gene>
<dbReference type="Gene3D" id="1.10.530.10">
    <property type="match status" value="1"/>
</dbReference>
<reference evidence="3" key="1">
    <citation type="submission" date="2021-02" db="EMBL/GenBank/DDBJ databases">
        <title>Sulfurospirillum tamanensis sp. nov.</title>
        <authorList>
            <person name="Merkel A.Y."/>
        </authorList>
    </citation>
    <scope>NUCLEOTIDE SEQUENCE [LARGE SCALE GENOMIC DNA]</scope>
    <source>
        <strain evidence="3">T05b</strain>
    </source>
</reference>
<evidence type="ECO:0000313" key="2">
    <source>
        <dbReference type="EMBL" id="MBN2964050.1"/>
    </source>
</evidence>
<protein>
    <submittedName>
        <fullName evidence="2">Glucosaminidase domain-containing protein</fullName>
    </submittedName>
</protein>
<reference evidence="2 3" key="2">
    <citation type="submission" date="2021-02" db="EMBL/GenBank/DDBJ databases">
        <title>Sulfurospirillum tamanensis sp. nov.</title>
        <authorList>
            <person name="Frolova A."/>
            <person name="Merkel A."/>
            <person name="Slobodkin A."/>
        </authorList>
    </citation>
    <scope>NUCLEOTIDE SEQUENCE [LARGE SCALE GENOMIC DNA]</scope>
    <source>
        <strain evidence="2 3">T05b</strain>
    </source>
</reference>
<dbReference type="InterPro" id="IPR053195">
    <property type="entry name" value="Bax-like"/>
</dbReference>
<evidence type="ECO:0000313" key="3">
    <source>
        <dbReference type="Proteomes" id="UP000703590"/>
    </source>
</evidence>
<dbReference type="Proteomes" id="UP000703590">
    <property type="component" value="Unassembled WGS sequence"/>
</dbReference>
<dbReference type="InterPro" id="IPR002901">
    <property type="entry name" value="MGlyc_endo_b_GlcNAc-like_dom"/>
</dbReference>
<evidence type="ECO:0000259" key="1">
    <source>
        <dbReference type="SMART" id="SM00047"/>
    </source>
</evidence>
<name>A0ABS2WR86_9BACT</name>
<sequence length="253" mass="29387">MRGLILWIMVALMAGATGFPESYYAITKSEEQKEAFGAILKPLVEKTNKEILAERAFVRQFFQTHLANAFRDVPEQELSRLATLRKKYRVEALYDREEYLRRIDIIPISLALAQGAIESGWGKSRFVREANNIFGHWTWGEKGLVPLNRAEGMTHRIRIFDSLKESVDAYALNLNRHYAYEMFREERARAHQQQKAFGGTEAAKTMIYYSEIREKYVEMLKKAMQDNGFHVYDKPRAPLFSSLRLESVPLLAR</sequence>